<dbReference type="CDD" id="cd04859">
    <property type="entry name" value="Prim_Pol"/>
    <property type="match status" value="1"/>
</dbReference>
<evidence type="ECO:0000313" key="2">
    <source>
        <dbReference type="EMBL" id="MFD1547702.1"/>
    </source>
</evidence>
<dbReference type="RefSeq" id="WP_219539154.1">
    <property type="nucleotide sequence ID" value="NZ_JAHKRM010000054.1"/>
</dbReference>
<dbReference type="Pfam" id="PF09250">
    <property type="entry name" value="Prim-Pol"/>
    <property type="match status" value="1"/>
</dbReference>
<sequence length="348" mass="37272">MPNAYDLPAAATALAAATWGVFPLADGGKFPRAGCPDCQAPLPSHDPASCRHEQPCTTPAEIHGVGRCRDRRCQTPKCPGPHVCGHELCHGVLDASSDPEIAADRWRRFPRANIGLAIPAGLFVVDIDPRHGGDAHLTILEQQYEPLPGTLTTISGRGDGGEHRFLRRPPGKLSAVRLRNTGVDLKTPGSYCVAPPSVHPSTGQPYRWVDPDVPPAEPPRWLVDLVTATAPTSLAKRPAPRQTTFSGTSIADTFTSSASWTDILYGHGWTCLDLDGDDDGARWRHPTATAPISATIRNGCLFVYSSNTPFEQTTTGDQHGYTRFRAYAVLNHAGDLSAAARALRKGAA</sequence>
<proteinExistence type="predicted"/>
<feature type="domain" description="DNA primase/polymerase bifunctional N-terminal" evidence="1">
    <location>
        <begin position="11"/>
        <end position="222"/>
    </location>
</feature>
<name>A0ABW4H0I3_9ACTN</name>
<evidence type="ECO:0000313" key="3">
    <source>
        <dbReference type="Proteomes" id="UP001597097"/>
    </source>
</evidence>
<reference evidence="3" key="1">
    <citation type="journal article" date="2019" name="Int. J. Syst. Evol. Microbiol.">
        <title>The Global Catalogue of Microorganisms (GCM) 10K type strain sequencing project: providing services to taxonomists for standard genome sequencing and annotation.</title>
        <authorList>
            <consortium name="The Broad Institute Genomics Platform"/>
            <consortium name="The Broad Institute Genome Sequencing Center for Infectious Disease"/>
            <person name="Wu L."/>
            <person name="Ma J."/>
        </authorList>
    </citation>
    <scope>NUCLEOTIDE SEQUENCE [LARGE SCALE GENOMIC DNA]</scope>
    <source>
        <strain evidence="3">CGMCC 1.15399</strain>
    </source>
</reference>
<gene>
    <name evidence="2" type="ORF">ACFSJ0_62490</name>
</gene>
<dbReference type="InterPro" id="IPR015330">
    <property type="entry name" value="DNA_primase/pol_bifunc_N"/>
</dbReference>
<organism evidence="2 3">
    <name type="scientific">Nonomuraea guangzhouensis</name>
    <dbReference type="NCBI Taxonomy" id="1291555"/>
    <lineage>
        <taxon>Bacteria</taxon>
        <taxon>Bacillati</taxon>
        <taxon>Actinomycetota</taxon>
        <taxon>Actinomycetes</taxon>
        <taxon>Streptosporangiales</taxon>
        <taxon>Streptosporangiaceae</taxon>
        <taxon>Nonomuraea</taxon>
    </lineage>
</organism>
<dbReference type="EMBL" id="JBHUCM010000082">
    <property type="protein sequence ID" value="MFD1547702.1"/>
    <property type="molecule type" value="Genomic_DNA"/>
</dbReference>
<comment type="caution">
    <text evidence="2">The sequence shown here is derived from an EMBL/GenBank/DDBJ whole genome shotgun (WGS) entry which is preliminary data.</text>
</comment>
<evidence type="ECO:0000259" key="1">
    <source>
        <dbReference type="SMART" id="SM00943"/>
    </source>
</evidence>
<protein>
    <submittedName>
        <fullName evidence="2">Bifunctional DNA primase/polymerase</fullName>
    </submittedName>
</protein>
<dbReference type="SMART" id="SM00943">
    <property type="entry name" value="Prim-Pol"/>
    <property type="match status" value="1"/>
</dbReference>
<dbReference type="Proteomes" id="UP001597097">
    <property type="component" value="Unassembled WGS sequence"/>
</dbReference>
<keyword evidence="3" id="KW-1185">Reference proteome</keyword>
<accession>A0ABW4H0I3</accession>